<comment type="caution">
    <text evidence="1">The sequence shown here is derived from an EMBL/GenBank/DDBJ whole genome shotgun (WGS) entry which is preliminary data.</text>
</comment>
<organism evidence="1">
    <name type="scientific">marine sediment metagenome</name>
    <dbReference type="NCBI Taxonomy" id="412755"/>
    <lineage>
        <taxon>unclassified sequences</taxon>
        <taxon>metagenomes</taxon>
        <taxon>ecological metagenomes</taxon>
    </lineage>
</organism>
<gene>
    <name evidence="1" type="ORF">S12H4_10526</name>
</gene>
<accession>X1S882</accession>
<dbReference type="AlphaFoldDB" id="X1S882"/>
<sequence>MSSIARKPHCLKREKTLAMPRHIIIFDCETEQEKLPNGSI</sequence>
<name>X1S882_9ZZZZ</name>
<feature type="non-terminal residue" evidence="1">
    <location>
        <position position="40"/>
    </location>
</feature>
<evidence type="ECO:0000313" key="1">
    <source>
        <dbReference type="EMBL" id="GAI63954.1"/>
    </source>
</evidence>
<proteinExistence type="predicted"/>
<reference evidence="1" key="1">
    <citation type="journal article" date="2014" name="Front. Microbiol.">
        <title>High frequency of phylogenetically diverse reductive dehalogenase-homologous genes in deep subseafloor sedimentary metagenomes.</title>
        <authorList>
            <person name="Kawai M."/>
            <person name="Futagami T."/>
            <person name="Toyoda A."/>
            <person name="Takaki Y."/>
            <person name="Nishi S."/>
            <person name="Hori S."/>
            <person name="Arai W."/>
            <person name="Tsubouchi T."/>
            <person name="Morono Y."/>
            <person name="Uchiyama I."/>
            <person name="Ito T."/>
            <person name="Fujiyama A."/>
            <person name="Inagaki F."/>
            <person name="Takami H."/>
        </authorList>
    </citation>
    <scope>NUCLEOTIDE SEQUENCE</scope>
    <source>
        <strain evidence="1">Expedition CK06-06</strain>
    </source>
</reference>
<dbReference type="EMBL" id="BARW01004517">
    <property type="protein sequence ID" value="GAI63954.1"/>
    <property type="molecule type" value="Genomic_DNA"/>
</dbReference>
<protein>
    <submittedName>
        <fullName evidence="1">Uncharacterized protein</fullName>
    </submittedName>
</protein>